<dbReference type="SUPFAM" id="SSF56672">
    <property type="entry name" value="DNA/RNA polymerases"/>
    <property type="match status" value="1"/>
</dbReference>
<dbReference type="PANTHER" id="PTHR34072">
    <property type="entry name" value="ENZYMATIC POLYPROTEIN-RELATED"/>
    <property type="match status" value="1"/>
</dbReference>
<dbReference type="InterPro" id="IPR041577">
    <property type="entry name" value="RT_RNaseH_2"/>
</dbReference>
<keyword evidence="1" id="KW-0548">Nucleotidyltransferase</keyword>
<sequence>MFILDTDASKEGIGAVLSQEVDGKERVIAYFSKSLSKPERNYCVTRKELLAIVKAVEHFHHYLYGDGSS</sequence>
<dbReference type="AlphaFoldDB" id="A0AAV6ULC6"/>
<dbReference type="Proteomes" id="UP000827092">
    <property type="component" value="Unassembled WGS sequence"/>
</dbReference>
<dbReference type="InterPro" id="IPR043502">
    <property type="entry name" value="DNA/RNA_pol_sf"/>
</dbReference>
<gene>
    <name evidence="6" type="ORF">JTE90_002315</name>
</gene>
<evidence type="ECO:0000259" key="5">
    <source>
        <dbReference type="Pfam" id="PF17919"/>
    </source>
</evidence>
<dbReference type="GO" id="GO:0004519">
    <property type="term" value="F:endonuclease activity"/>
    <property type="evidence" value="ECO:0007669"/>
    <property type="project" value="UniProtKB-KW"/>
</dbReference>
<keyword evidence="3" id="KW-0255">Endonuclease</keyword>
<comment type="caution">
    <text evidence="6">The sequence shown here is derived from an EMBL/GenBank/DDBJ whole genome shotgun (WGS) entry which is preliminary data.</text>
</comment>
<keyword evidence="2" id="KW-0540">Nuclease</keyword>
<evidence type="ECO:0000256" key="3">
    <source>
        <dbReference type="ARBA" id="ARBA00022759"/>
    </source>
</evidence>
<organism evidence="6 7">
    <name type="scientific">Oedothorax gibbosus</name>
    <dbReference type="NCBI Taxonomy" id="931172"/>
    <lineage>
        <taxon>Eukaryota</taxon>
        <taxon>Metazoa</taxon>
        <taxon>Ecdysozoa</taxon>
        <taxon>Arthropoda</taxon>
        <taxon>Chelicerata</taxon>
        <taxon>Arachnida</taxon>
        <taxon>Araneae</taxon>
        <taxon>Araneomorphae</taxon>
        <taxon>Entelegynae</taxon>
        <taxon>Araneoidea</taxon>
        <taxon>Linyphiidae</taxon>
        <taxon>Erigoninae</taxon>
        <taxon>Oedothorax</taxon>
    </lineage>
</organism>
<evidence type="ECO:0000256" key="1">
    <source>
        <dbReference type="ARBA" id="ARBA00022695"/>
    </source>
</evidence>
<evidence type="ECO:0000256" key="4">
    <source>
        <dbReference type="ARBA" id="ARBA00022918"/>
    </source>
</evidence>
<evidence type="ECO:0000313" key="7">
    <source>
        <dbReference type="Proteomes" id="UP000827092"/>
    </source>
</evidence>
<evidence type="ECO:0000256" key="2">
    <source>
        <dbReference type="ARBA" id="ARBA00022722"/>
    </source>
</evidence>
<dbReference type="CDD" id="cd09274">
    <property type="entry name" value="RNase_HI_RT_Ty3"/>
    <property type="match status" value="1"/>
</dbReference>
<dbReference type="EMBL" id="JAFNEN010000372">
    <property type="protein sequence ID" value="KAG8184468.1"/>
    <property type="molecule type" value="Genomic_DNA"/>
</dbReference>
<evidence type="ECO:0000313" key="6">
    <source>
        <dbReference type="EMBL" id="KAG8184468.1"/>
    </source>
</evidence>
<keyword evidence="4" id="KW-0695">RNA-directed DNA polymerase</keyword>
<feature type="domain" description="Reverse transcriptase/retrotransposon-derived protein RNase H-like" evidence="5">
    <location>
        <begin position="2"/>
        <end position="65"/>
    </location>
</feature>
<protein>
    <recommendedName>
        <fullName evidence="5">Reverse transcriptase/retrotransposon-derived protein RNase H-like domain-containing protein</fullName>
    </recommendedName>
</protein>
<dbReference type="Pfam" id="PF17919">
    <property type="entry name" value="RT_RNaseH_2"/>
    <property type="match status" value="1"/>
</dbReference>
<dbReference type="GO" id="GO:0003964">
    <property type="term" value="F:RNA-directed DNA polymerase activity"/>
    <property type="evidence" value="ECO:0007669"/>
    <property type="project" value="UniProtKB-KW"/>
</dbReference>
<reference evidence="6 7" key="1">
    <citation type="journal article" date="2022" name="Nat. Ecol. Evol.">
        <title>A masculinizing supergene underlies an exaggerated male reproductive morph in a spider.</title>
        <authorList>
            <person name="Hendrickx F."/>
            <person name="De Corte Z."/>
            <person name="Sonet G."/>
            <person name="Van Belleghem S.M."/>
            <person name="Kostlbacher S."/>
            <person name="Vangestel C."/>
        </authorList>
    </citation>
    <scope>NUCLEOTIDE SEQUENCE [LARGE SCALE GENOMIC DNA]</scope>
    <source>
        <strain evidence="6">W744_W776</strain>
    </source>
</reference>
<dbReference type="FunFam" id="3.10.20.370:FF:000001">
    <property type="entry name" value="Retrovirus-related Pol polyprotein from transposon 17.6-like protein"/>
    <property type="match status" value="1"/>
</dbReference>
<keyword evidence="7" id="KW-1185">Reference proteome</keyword>
<proteinExistence type="predicted"/>
<dbReference type="Gene3D" id="3.10.20.370">
    <property type="match status" value="1"/>
</dbReference>
<name>A0AAV6ULC6_9ARAC</name>
<accession>A0AAV6ULC6</accession>
<keyword evidence="1" id="KW-0808">Transferase</keyword>
<dbReference type="PANTHER" id="PTHR34072:SF49">
    <property type="entry name" value="RIBONUCLEASE H"/>
    <property type="match status" value="1"/>
</dbReference>
<keyword evidence="3" id="KW-0378">Hydrolase</keyword>